<dbReference type="InterPro" id="IPR050212">
    <property type="entry name" value="Ntdp-like"/>
</dbReference>
<keyword evidence="4" id="KW-1185">Reference proteome</keyword>
<dbReference type="Proteomes" id="UP000636960">
    <property type="component" value="Unassembled WGS sequence"/>
</dbReference>
<evidence type="ECO:0000313" key="4">
    <source>
        <dbReference type="Proteomes" id="UP000636960"/>
    </source>
</evidence>
<keyword evidence="1" id="KW-0378">Hydrolase</keyword>
<dbReference type="RefSeq" id="WP_203786707.1">
    <property type="nucleotide sequence ID" value="NZ_BOMV01000076.1"/>
</dbReference>
<dbReference type="Gene3D" id="2.40.380.10">
    <property type="entry name" value="FomD-like"/>
    <property type="match status" value="1"/>
</dbReference>
<protein>
    <recommendedName>
        <fullName evidence="2">DUF402 domain-containing protein</fullName>
    </recommendedName>
</protein>
<comment type="caution">
    <text evidence="3">The sequence shown here is derived from an EMBL/GenBank/DDBJ whole genome shotgun (WGS) entry which is preliminary data.</text>
</comment>
<dbReference type="InterPro" id="IPR007295">
    <property type="entry name" value="DUF402"/>
</dbReference>
<organism evidence="3 4">
    <name type="scientific">Paractinoplanes rishiriensis</name>
    <dbReference type="NCBI Taxonomy" id="1050105"/>
    <lineage>
        <taxon>Bacteria</taxon>
        <taxon>Bacillati</taxon>
        <taxon>Actinomycetota</taxon>
        <taxon>Actinomycetes</taxon>
        <taxon>Micromonosporales</taxon>
        <taxon>Micromonosporaceae</taxon>
        <taxon>Paractinoplanes</taxon>
    </lineage>
</organism>
<dbReference type="AlphaFoldDB" id="A0A919KAM1"/>
<dbReference type="PANTHER" id="PTHR39159:SF1">
    <property type="entry name" value="UPF0374 PROTEIN YGAC"/>
    <property type="match status" value="1"/>
</dbReference>
<dbReference type="PANTHER" id="PTHR39159">
    <property type="match status" value="1"/>
</dbReference>
<dbReference type="InterPro" id="IPR035930">
    <property type="entry name" value="FomD-like_sf"/>
</dbReference>
<proteinExistence type="predicted"/>
<feature type="domain" description="DUF402" evidence="2">
    <location>
        <begin position="57"/>
        <end position="170"/>
    </location>
</feature>
<evidence type="ECO:0000256" key="1">
    <source>
        <dbReference type="ARBA" id="ARBA00022801"/>
    </source>
</evidence>
<dbReference type="Pfam" id="PF04167">
    <property type="entry name" value="DUF402"/>
    <property type="match status" value="1"/>
</dbReference>
<evidence type="ECO:0000313" key="3">
    <source>
        <dbReference type="EMBL" id="GIE99731.1"/>
    </source>
</evidence>
<sequence length="202" mass="23100">MDRFFERGEVILYRRVRNGRVMLAIPMRVVEDSPQHLVLYQAPNTAFKSARNPDGSKVRDFSSWVLTDLVWKGGSLLRLIRPGDWHCVDVEFDSLGDFESWYVNFQTPFQRTARGVDTDDLVVDLVVTADRGYRVKDTDDFRRAVAEGHISADSAAHVEIELARMIERVRRCEEPFVSSTWLTWQPPAGWSSPPSVPPYAGQ</sequence>
<gene>
    <name evidence="3" type="ORF">Ari01nite_71960</name>
</gene>
<evidence type="ECO:0000259" key="2">
    <source>
        <dbReference type="Pfam" id="PF04167"/>
    </source>
</evidence>
<accession>A0A919KAM1</accession>
<dbReference type="SUPFAM" id="SSF159234">
    <property type="entry name" value="FomD-like"/>
    <property type="match status" value="1"/>
</dbReference>
<dbReference type="EMBL" id="BOMV01000076">
    <property type="protein sequence ID" value="GIE99731.1"/>
    <property type="molecule type" value="Genomic_DNA"/>
</dbReference>
<dbReference type="GO" id="GO:0016787">
    <property type="term" value="F:hydrolase activity"/>
    <property type="evidence" value="ECO:0007669"/>
    <property type="project" value="UniProtKB-KW"/>
</dbReference>
<name>A0A919KAM1_9ACTN</name>
<reference evidence="3" key="1">
    <citation type="submission" date="2021-01" db="EMBL/GenBank/DDBJ databases">
        <title>Whole genome shotgun sequence of Actinoplanes rishiriensis NBRC 108556.</title>
        <authorList>
            <person name="Komaki H."/>
            <person name="Tamura T."/>
        </authorList>
    </citation>
    <scope>NUCLEOTIDE SEQUENCE</scope>
    <source>
        <strain evidence="3">NBRC 108556</strain>
    </source>
</reference>